<dbReference type="EMBL" id="FOPJ01000003">
    <property type="protein sequence ID" value="SFG36193.1"/>
    <property type="molecule type" value="Genomic_DNA"/>
</dbReference>
<dbReference type="InterPro" id="IPR003728">
    <property type="entry name" value="Ribosome_maturation_RimP"/>
</dbReference>
<comment type="function">
    <text evidence="3">Required for maturation of 30S ribosomal subunits.</text>
</comment>
<dbReference type="OrthoDB" id="9805006at2"/>
<organism evidence="5 6">
    <name type="scientific">Corynebacterium spheniscorum</name>
    <dbReference type="NCBI Taxonomy" id="185761"/>
    <lineage>
        <taxon>Bacteria</taxon>
        <taxon>Bacillati</taxon>
        <taxon>Actinomycetota</taxon>
        <taxon>Actinomycetes</taxon>
        <taxon>Mycobacteriales</taxon>
        <taxon>Corynebacteriaceae</taxon>
        <taxon>Corynebacterium</taxon>
    </lineage>
</organism>
<evidence type="ECO:0000256" key="1">
    <source>
        <dbReference type="ARBA" id="ARBA00022490"/>
    </source>
</evidence>
<evidence type="ECO:0000313" key="6">
    <source>
        <dbReference type="Proteomes" id="UP000199065"/>
    </source>
</evidence>
<dbReference type="InterPro" id="IPR035956">
    <property type="entry name" value="RimP_N_sf"/>
</dbReference>
<comment type="subcellular location">
    <subcellularLocation>
        <location evidence="3">Cytoplasm</location>
    </subcellularLocation>
</comment>
<dbReference type="GO" id="GO:0005829">
    <property type="term" value="C:cytosol"/>
    <property type="evidence" value="ECO:0007669"/>
    <property type="project" value="TreeGrafter"/>
</dbReference>
<dbReference type="GO" id="GO:0006412">
    <property type="term" value="P:translation"/>
    <property type="evidence" value="ECO:0007669"/>
    <property type="project" value="TreeGrafter"/>
</dbReference>
<dbReference type="RefSeq" id="WP_092284380.1">
    <property type="nucleotide sequence ID" value="NZ_FOPJ01000003.1"/>
</dbReference>
<keyword evidence="6" id="KW-1185">Reference proteome</keyword>
<dbReference type="Pfam" id="PF02576">
    <property type="entry name" value="RimP_N"/>
    <property type="match status" value="1"/>
</dbReference>
<evidence type="ECO:0000256" key="2">
    <source>
        <dbReference type="ARBA" id="ARBA00022517"/>
    </source>
</evidence>
<reference evidence="5 6" key="1">
    <citation type="submission" date="2016-10" db="EMBL/GenBank/DDBJ databases">
        <authorList>
            <person name="de Groot N.N."/>
        </authorList>
    </citation>
    <scope>NUCLEOTIDE SEQUENCE [LARGE SCALE GENOMIC DNA]</scope>
    <source>
        <strain>J11</strain>
        <strain evidence="6">PG 39</strain>
    </source>
</reference>
<sequence>MAFPSAAQVEELITPTVSSYGLDVEEVRATRAGKKSVIAVAVDGDTRPDLDVIEKLSKDLSAVLDESEDQGLYSYGASYSLEVSTPGVDHPLSKPRHWRRNRHRLVRFADRDEVWRIGALDESESSVVLVRGKSIKTMQLASAPKAVVEIEFASASENELVLTRKDYAEVAPEEDRFDAAEKQEDNK</sequence>
<name>A0A1I2R852_9CORY</name>
<dbReference type="Gene3D" id="3.30.300.70">
    <property type="entry name" value="RimP-like superfamily, N-terminal"/>
    <property type="match status" value="1"/>
</dbReference>
<evidence type="ECO:0000313" key="5">
    <source>
        <dbReference type="EMBL" id="SFG36193.1"/>
    </source>
</evidence>
<dbReference type="SUPFAM" id="SSF75420">
    <property type="entry name" value="YhbC-like, N-terminal domain"/>
    <property type="match status" value="1"/>
</dbReference>
<proteinExistence type="inferred from homology"/>
<dbReference type="NCBIfam" id="NF000930">
    <property type="entry name" value="PRK00092.2-2"/>
    <property type="match status" value="1"/>
</dbReference>
<dbReference type="PANTHER" id="PTHR33867">
    <property type="entry name" value="RIBOSOME MATURATION FACTOR RIMP"/>
    <property type="match status" value="1"/>
</dbReference>
<feature type="domain" description="Ribosome maturation factor RimP N-terminal" evidence="4">
    <location>
        <begin position="12"/>
        <end position="89"/>
    </location>
</feature>
<dbReference type="HAMAP" id="MF_01077">
    <property type="entry name" value="RimP"/>
    <property type="match status" value="1"/>
</dbReference>
<accession>A0A1I2R852</accession>
<gene>
    <name evidence="3" type="primary">rimP</name>
    <name evidence="5" type="ORF">SAMN05660282_00651</name>
</gene>
<dbReference type="GO" id="GO:0000028">
    <property type="term" value="P:ribosomal small subunit assembly"/>
    <property type="evidence" value="ECO:0007669"/>
    <property type="project" value="TreeGrafter"/>
</dbReference>
<dbReference type="Proteomes" id="UP000199065">
    <property type="component" value="Unassembled WGS sequence"/>
</dbReference>
<protein>
    <recommendedName>
        <fullName evidence="3">Ribosome maturation factor RimP</fullName>
    </recommendedName>
</protein>
<dbReference type="PANTHER" id="PTHR33867:SF1">
    <property type="entry name" value="RIBOSOME MATURATION FACTOR RIMP"/>
    <property type="match status" value="1"/>
</dbReference>
<comment type="similarity">
    <text evidence="3">Belongs to the RimP family.</text>
</comment>
<dbReference type="AlphaFoldDB" id="A0A1I2R852"/>
<dbReference type="STRING" id="185761.SAMN05660282_00651"/>
<keyword evidence="1 3" id="KW-0963">Cytoplasm</keyword>
<evidence type="ECO:0000259" key="4">
    <source>
        <dbReference type="Pfam" id="PF02576"/>
    </source>
</evidence>
<dbReference type="InterPro" id="IPR028989">
    <property type="entry name" value="RimP_N"/>
</dbReference>
<keyword evidence="2 3" id="KW-0690">Ribosome biogenesis</keyword>
<evidence type="ECO:0000256" key="3">
    <source>
        <dbReference type="HAMAP-Rule" id="MF_01077"/>
    </source>
</evidence>